<dbReference type="PANTHER" id="PTHR30349:SF64">
    <property type="entry name" value="PROPHAGE INTEGRASE INTD-RELATED"/>
    <property type="match status" value="1"/>
</dbReference>
<organism evidence="5 6">
    <name type="scientific">Microbacterium lemovicicum</name>
    <dbReference type="NCBI Taxonomy" id="1072463"/>
    <lineage>
        <taxon>Bacteria</taxon>
        <taxon>Bacillati</taxon>
        <taxon>Actinomycetota</taxon>
        <taxon>Actinomycetes</taxon>
        <taxon>Micrococcales</taxon>
        <taxon>Microbacteriaceae</taxon>
        <taxon>Microbacterium</taxon>
    </lineage>
</organism>
<dbReference type="EMBL" id="CP031423">
    <property type="protein sequence ID" value="AZS38192.1"/>
    <property type="molecule type" value="Genomic_DNA"/>
</dbReference>
<protein>
    <submittedName>
        <fullName evidence="5">Prophage phiRv2 integrase</fullName>
    </submittedName>
</protein>
<dbReference type="InterPro" id="IPR050090">
    <property type="entry name" value="Tyrosine_recombinase_XerCD"/>
</dbReference>
<dbReference type="InterPro" id="IPR013762">
    <property type="entry name" value="Integrase-like_cat_sf"/>
</dbReference>
<keyword evidence="2" id="KW-0238">DNA-binding</keyword>
<dbReference type="Gene3D" id="1.10.443.10">
    <property type="entry name" value="Intergrase catalytic core"/>
    <property type="match status" value="1"/>
</dbReference>
<evidence type="ECO:0000256" key="3">
    <source>
        <dbReference type="ARBA" id="ARBA00023172"/>
    </source>
</evidence>
<dbReference type="InterPro" id="IPR011010">
    <property type="entry name" value="DNA_brk_join_enz"/>
</dbReference>
<feature type="domain" description="Tyr recombinase" evidence="4">
    <location>
        <begin position="164"/>
        <end position="350"/>
    </location>
</feature>
<evidence type="ECO:0000256" key="1">
    <source>
        <dbReference type="ARBA" id="ARBA00008857"/>
    </source>
</evidence>
<evidence type="ECO:0000313" key="6">
    <source>
        <dbReference type="Proteomes" id="UP000276888"/>
    </source>
</evidence>
<proteinExistence type="inferred from homology"/>
<dbReference type="CDD" id="cd01189">
    <property type="entry name" value="INT_ICEBs1_C_like"/>
    <property type="match status" value="1"/>
</dbReference>
<name>A0A3S9WDS1_9MICO</name>
<dbReference type="AlphaFoldDB" id="A0A3S9WDS1"/>
<keyword evidence="6" id="KW-1185">Reference proteome</keyword>
<reference evidence="5 6" key="1">
    <citation type="submission" date="2018-08" db="EMBL/GenBank/DDBJ databases">
        <title>Microbacterium lemovicicum sp. nov., a bacterium isolated from a natural uranium-rich soil.</title>
        <authorList>
            <person name="ORTET P."/>
        </authorList>
    </citation>
    <scope>NUCLEOTIDE SEQUENCE [LARGE SCALE GENOMIC DNA]</scope>
    <source>
        <strain evidence="5 6">Viu22</strain>
    </source>
</reference>
<dbReference type="PROSITE" id="PS51898">
    <property type="entry name" value="TYR_RECOMBINASE"/>
    <property type="match status" value="1"/>
</dbReference>
<dbReference type="GO" id="GO:0015074">
    <property type="term" value="P:DNA integration"/>
    <property type="evidence" value="ECO:0007669"/>
    <property type="project" value="InterPro"/>
</dbReference>
<evidence type="ECO:0000313" key="5">
    <source>
        <dbReference type="EMBL" id="AZS38192.1"/>
    </source>
</evidence>
<keyword evidence="3" id="KW-0233">DNA recombination</keyword>
<evidence type="ECO:0000259" key="4">
    <source>
        <dbReference type="PROSITE" id="PS51898"/>
    </source>
</evidence>
<dbReference type="GO" id="GO:0003677">
    <property type="term" value="F:DNA binding"/>
    <property type="evidence" value="ECO:0007669"/>
    <property type="project" value="UniProtKB-KW"/>
</dbReference>
<dbReference type="PANTHER" id="PTHR30349">
    <property type="entry name" value="PHAGE INTEGRASE-RELATED"/>
    <property type="match status" value="1"/>
</dbReference>
<dbReference type="GO" id="GO:0006310">
    <property type="term" value="P:DNA recombination"/>
    <property type="evidence" value="ECO:0007669"/>
    <property type="project" value="UniProtKB-KW"/>
</dbReference>
<dbReference type="Pfam" id="PF00589">
    <property type="entry name" value="Phage_integrase"/>
    <property type="match status" value="1"/>
</dbReference>
<dbReference type="OrthoDB" id="1822491at2"/>
<dbReference type="InterPro" id="IPR010998">
    <property type="entry name" value="Integrase_recombinase_N"/>
</dbReference>
<comment type="similarity">
    <text evidence="1">Belongs to the 'phage' integrase family.</text>
</comment>
<gene>
    <name evidence="5" type="ORF">CVS47_02843</name>
</gene>
<dbReference type="InterPro" id="IPR002104">
    <property type="entry name" value="Integrase_catalytic"/>
</dbReference>
<evidence type="ECO:0000256" key="2">
    <source>
        <dbReference type="ARBA" id="ARBA00023125"/>
    </source>
</evidence>
<dbReference type="Gene3D" id="1.10.150.130">
    <property type="match status" value="1"/>
</dbReference>
<dbReference type="Proteomes" id="UP000276888">
    <property type="component" value="Chromosome"/>
</dbReference>
<dbReference type="KEGG" id="mlv:CVS47_02843"/>
<accession>A0A3S9WDS1</accession>
<dbReference type="SUPFAM" id="SSF56349">
    <property type="entry name" value="DNA breaking-rejoining enzymes"/>
    <property type="match status" value="1"/>
</dbReference>
<dbReference type="RefSeq" id="WP_127096658.1">
    <property type="nucleotide sequence ID" value="NZ_CP031423.1"/>
</dbReference>
<sequence>MGSVHAYETKAGKRLYRAVWRDPLNQQTSKRGFPSKKAAEEHIARQTVSKADGTYISSAAAKTTVSELSTAWLANKQALLKPSSYAPLRASWANYVEPAWGPRSIAGIRHSEVQAWVAGIGKSPTVVARAFGILAGILDTAERDRRILANPARGVRLPRKVSSRSRRYLTHEELWAVAEASPRPALVLTLGYCGLRWGELVALRVSDVNFLRHRISVTRNVVEVHGEFHPGTPKTHESRQVPVPATVLQQLAAAVEGKAPQALIFDDGHGGYMRRTRASAGSRSWWVSALVTAGVEPLVLHDLRHTAASLAVSSGANVKAIQRMLGHASAAMTLDVYADLFDDDLEALTVRLDEAIAARVVAVPLSRAT</sequence>